<organism evidence="1 2">
    <name type="scientific">Vitrella brassicaformis (strain CCMP3155)</name>
    <dbReference type="NCBI Taxonomy" id="1169540"/>
    <lineage>
        <taxon>Eukaryota</taxon>
        <taxon>Sar</taxon>
        <taxon>Alveolata</taxon>
        <taxon>Colpodellida</taxon>
        <taxon>Vitrellaceae</taxon>
        <taxon>Vitrella</taxon>
    </lineage>
</organism>
<dbReference type="VEuPathDB" id="CryptoDB:Vbra_4850"/>
<dbReference type="PhylomeDB" id="A0A0G4EE73"/>
<dbReference type="InterPro" id="IPR036770">
    <property type="entry name" value="Ankyrin_rpt-contain_sf"/>
</dbReference>
<dbReference type="SMART" id="SM00248">
    <property type="entry name" value="ANK"/>
    <property type="match status" value="3"/>
</dbReference>
<dbReference type="AlphaFoldDB" id="A0A0G4EE73"/>
<proteinExistence type="predicted"/>
<dbReference type="Gene3D" id="1.25.40.20">
    <property type="entry name" value="Ankyrin repeat-containing domain"/>
    <property type="match status" value="1"/>
</dbReference>
<reference evidence="1 2" key="1">
    <citation type="submission" date="2014-11" db="EMBL/GenBank/DDBJ databases">
        <authorList>
            <person name="Zhu J."/>
            <person name="Qi W."/>
            <person name="Song R."/>
        </authorList>
    </citation>
    <scope>NUCLEOTIDE SEQUENCE [LARGE SCALE GENOMIC DNA]</scope>
</reference>
<gene>
    <name evidence="1" type="ORF">Vbra_4850</name>
</gene>
<evidence type="ECO:0000313" key="2">
    <source>
        <dbReference type="Proteomes" id="UP000041254"/>
    </source>
</evidence>
<evidence type="ECO:0000313" key="1">
    <source>
        <dbReference type="EMBL" id="CEL93639.1"/>
    </source>
</evidence>
<dbReference type="Proteomes" id="UP000041254">
    <property type="component" value="Unassembled WGS sequence"/>
</dbReference>
<dbReference type="InParanoid" id="A0A0G4EE73"/>
<dbReference type="SUPFAM" id="SSF48403">
    <property type="entry name" value="Ankyrin repeat"/>
    <property type="match status" value="1"/>
</dbReference>
<sequence length="604" mass="65531">MAASAQGQLPDGCLRLGDVEIAHRDGTSDATRRLADGVVHRTFTDPQQVADLLRDGADPNTWPCLRVRGIGEGGKMYRLLSLVIDNLSDGTHLTIDVIDSSGRRRPLALPHWSSPELEAAIINALIDGGGDITESQWIDGRPIIRMAILLGNESAMEVLIARGAAVRRPFPSGDNFAMELPSSYFRQRQVSPGYEQRLLSIYRRIIQHDPTLATDDPRAGNNLVRRAASHERHSDGRFPYSQRFIDSYLQLLVENGADMTVVSNTGLGDYRTGGKTPLHVAAQKTSLCVIDYLGRHLPAAEINRGKPKAPNETALYDAASTLDCVIEFSQDVNNLQGPRDRAARYIPIREATIRSLLRSGADINRLPTDTAEQRHRRQLVLPQCTLVLNDIHTGAMTAVNAALAPQRSLAAFLMKSLPTLLPHLLQPPGTPVANPPSAPLPASAGYGPHESEAIGWKIAAMCFDQDAANEAIAANIGIRNSDMARRVCAAVEHFVRSALYASSNREVVGGTANVGGVTVRVPLQCFAIGADSRPHQVVHTRGRVGLREVVQRARLDEAARHGIGERAIDKGFSEPLGNADCEFGGWQQLGRIDDGGKWVTLGIN</sequence>
<dbReference type="EMBL" id="CDMY01000182">
    <property type="protein sequence ID" value="CEL93639.1"/>
    <property type="molecule type" value="Genomic_DNA"/>
</dbReference>
<name>A0A0G4EE73_VITBC</name>
<protein>
    <submittedName>
        <fullName evidence="1">Uncharacterized protein</fullName>
    </submittedName>
</protein>
<dbReference type="InterPro" id="IPR002110">
    <property type="entry name" value="Ankyrin_rpt"/>
</dbReference>
<accession>A0A0G4EE73</accession>
<keyword evidence="2" id="KW-1185">Reference proteome</keyword>